<keyword evidence="3" id="KW-1185">Reference proteome</keyword>
<keyword evidence="1" id="KW-0812">Transmembrane</keyword>
<feature type="transmembrane region" description="Helical" evidence="1">
    <location>
        <begin position="264"/>
        <end position="288"/>
    </location>
</feature>
<keyword evidence="1" id="KW-0472">Membrane</keyword>
<feature type="transmembrane region" description="Helical" evidence="1">
    <location>
        <begin position="181"/>
        <end position="203"/>
    </location>
</feature>
<dbReference type="EMBL" id="JAKKPZ010000515">
    <property type="protein sequence ID" value="KAI1694391.1"/>
    <property type="molecule type" value="Genomic_DNA"/>
</dbReference>
<accession>A0AAD4QRZ1</accession>
<dbReference type="AlphaFoldDB" id="A0AAD4QRZ1"/>
<feature type="transmembrane region" description="Helical" evidence="1">
    <location>
        <begin position="46"/>
        <end position="70"/>
    </location>
</feature>
<dbReference type="Proteomes" id="UP001201812">
    <property type="component" value="Unassembled WGS sequence"/>
</dbReference>
<gene>
    <name evidence="2" type="ORF">DdX_20137</name>
</gene>
<protein>
    <submittedName>
        <fullName evidence="2">Serpentine type 7TM GPCR chemoreceptor str domain-containing protein</fullName>
    </submittedName>
</protein>
<comment type="caution">
    <text evidence="2">The sequence shown here is derived from an EMBL/GenBank/DDBJ whole genome shotgun (WGS) entry which is preliminary data.</text>
</comment>
<dbReference type="PANTHER" id="PTHR22943:SF248">
    <property type="entry name" value="SEVEN TM RECEPTOR"/>
    <property type="match status" value="1"/>
</dbReference>
<evidence type="ECO:0000313" key="2">
    <source>
        <dbReference type="EMBL" id="KAI1694391.1"/>
    </source>
</evidence>
<reference evidence="2" key="1">
    <citation type="submission" date="2022-01" db="EMBL/GenBank/DDBJ databases">
        <title>Genome Sequence Resource for Two Populations of Ditylenchus destructor, the Migratory Endoparasitic Phytonematode.</title>
        <authorList>
            <person name="Zhang H."/>
            <person name="Lin R."/>
            <person name="Xie B."/>
        </authorList>
    </citation>
    <scope>NUCLEOTIDE SEQUENCE</scope>
    <source>
        <strain evidence="2">BazhouSP</strain>
    </source>
</reference>
<evidence type="ECO:0000256" key="1">
    <source>
        <dbReference type="SAM" id="Phobius"/>
    </source>
</evidence>
<evidence type="ECO:0000313" key="3">
    <source>
        <dbReference type="Proteomes" id="UP001201812"/>
    </source>
</evidence>
<dbReference type="SUPFAM" id="SSF81321">
    <property type="entry name" value="Family A G protein-coupled receptor-like"/>
    <property type="match status" value="1"/>
</dbReference>
<feature type="transmembrane region" description="Helical" evidence="1">
    <location>
        <begin position="120"/>
        <end position="145"/>
    </location>
</feature>
<name>A0AAD4QRZ1_9BILA</name>
<dbReference type="InterPro" id="IPR019428">
    <property type="entry name" value="7TM_GPCR_serpentine_rcpt_Str"/>
</dbReference>
<organism evidence="2 3">
    <name type="scientific">Ditylenchus destructor</name>
    <dbReference type="NCBI Taxonomy" id="166010"/>
    <lineage>
        <taxon>Eukaryota</taxon>
        <taxon>Metazoa</taxon>
        <taxon>Ecdysozoa</taxon>
        <taxon>Nematoda</taxon>
        <taxon>Chromadorea</taxon>
        <taxon>Rhabditida</taxon>
        <taxon>Tylenchina</taxon>
        <taxon>Tylenchomorpha</taxon>
        <taxon>Sphaerularioidea</taxon>
        <taxon>Anguinidae</taxon>
        <taxon>Anguininae</taxon>
        <taxon>Ditylenchus</taxon>
    </lineage>
</organism>
<dbReference type="PANTHER" id="PTHR22943">
    <property type="entry name" value="7-TRANSMEMBRANE DOMAIN RECEPTOR C.ELEGANS"/>
    <property type="match status" value="1"/>
</dbReference>
<feature type="transmembrane region" description="Helical" evidence="1">
    <location>
        <begin position="234"/>
        <end position="258"/>
    </location>
</feature>
<feature type="transmembrane region" description="Helical" evidence="1">
    <location>
        <begin position="6"/>
        <end position="25"/>
    </location>
</feature>
<keyword evidence="1" id="KW-1133">Transmembrane helix</keyword>
<proteinExistence type="predicted"/>
<sequence length="322" mass="36591">MVHHLIETVMNSLSIVFNCYLLYLIRYHSTFGEKLYKHLLTIDSALDLMLGVTTFVAQPMALTGNGQLLVITTGFLADRSRLFDTSITTLFVWILHTNVVWIAVQFLYRYRLLCKSSKSFISNTLIVTVAVTHSAIAFVVFHFTFQARPEFQPMFHAVLDLNNWPNHSNNYIAGGDIKDGLLVVFVVLSVVTCWSSIFIVIWCEKSIAKHFNELGEYSTQSSTQKMHKEFQRALLAMAICPLVTTTLPVLYFMFTIAFRLNPGIISALMTICLSSITIFNPLTIIICFRCYRHATLRLFTFWSHKNSVGQTRNAVSATRSSN</sequence>
<feature type="transmembrane region" description="Helical" evidence="1">
    <location>
        <begin position="90"/>
        <end position="108"/>
    </location>
</feature>
<dbReference type="Pfam" id="PF10326">
    <property type="entry name" value="7TM_GPCR_Str"/>
    <property type="match status" value="1"/>
</dbReference>